<dbReference type="Pfam" id="PF26639">
    <property type="entry name" value="Het-6_barrel"/>
    <property type="match status" value="1"/>
</dbReference>
<evidence type="ECO:0000313" key="2">
    <source>
        <dbReference type="EMBL" id="KAJ4188384.1"/>
    </source>
</evidence>
<dbReference type="Pfam" id="PF06985">
    <property type="entry name" value="HET"/>
    <property type="match status" value="1"/>
</dbReference>
<accession>A0A9W8R928</accession>
<dbReference type="Proteomes" id="UP001152087">
    <property type="component" value="Unassembled WGS sequence"/>
</dbReference>
<dbReference type="EMBL" id="JAOQAV010000015">
    <property type="protein sequence ID" value="KAJ4188384.1"/>
    <property type="molecule type" value="Genomic_DNA"/>
</dbReference>
<keyword evidence="3" id="KW-1185">Reference proteome</keyword>
<proteinExistence type="predicted"/>
<comment type="caution">
    <text evidence="2">The sequence shown here is derived from an EMBL/GenBank/DDBJ whole genome shotgun (WGS) entry which is preliminary data.</text>
</comment>
<organism evidence="2 3">
    <name type="scientific">Fusarium falciforme</name>
    <dbReference type="NCBI Taxonomy" id="195108"/>
    <lineage>
        <taxon>Eukaryota</taxon>
        <taxon>Fungi</taxon>
        <taxon>Dikarya</taxon>
        <taxon>Ascomycota</taxon>
        <taxon>Pezizomycotina</taxon>
        <taxon>Sordariomycetes</taxon>
        <taxon>Hypocreomycetidae</taxon>
        <taxon>Hypocreales</taxon>
        <taxon>Nectriaceae</taxon>
        <taxon>Fusarium</taxon>
        <taxon>Fusarium solani species complex</taxon>
    </lineage>
</organism>
<evidence type="ECO:0000259" key="1">
    <source>
        <dbReference type="Pfam" id="PF06985"/>
    </source>
</evidence>
<dbReference type="InterPro" id="IPR052895">
    <property type="entry name" value="HetReg/Transcr_Mod"/>
</dbReference>
<gene>
    <name evidence="2" type="ORF">NW755_006542</name>
</gene>
<dbReference type="PANTHER" id="PTHR24148:SF64">
    <property type="entry name" value="HETEROKARYON INCOMPATIBILITY DOMAIN-CONTAINING PROTEIN"/>
    <property type="match status" value="1"/>
</dbReference>
<feature type="domain" description="Heterokaryon incompatibility" evidence="1">
    <location>
        <begin position="48"/>
        <end position="220"/>
    </location>
</feature>
<dbReference type="PANTHER" id="PTHR24148">
    <property type="entry name" value="ANKYRIN REPEAT DOMAIN-CONTAINING PROTEIN 39 HOMOLOG-RELATED"/>
    <property type="match status" value="1"/>
</dbReference>
<dbReference type="AlphaFoldDB" id="A0A9W8R928"/>
<dbReference type="InterPro" id="IPR010730">
    <property type="entry name" value="HET"/>
</dbReference>
<reference evidence="2" key="1">
    <citation type="submission" date="2022-09" db="EMBL/GenBank/DDBJ databases">
        <title>Fusarium specimens isolated from Avocado Roots.</title>
        <authorList>
            <person name="Stajich J."/>
            <person name="Roper C."/>
            <person name="Heimlech-Rivalta G."/>
        </authorList>
    </citation>
    <scope>NUCLEOTIDE SEQUENCE</scope>
    <source>
        <strain evidence="2">A02</strain>
    </source>
</reference>
<evidence type="ECO:0000313" key="3">
    <source>
        <dbReference type="Proteomes" id="UP001152087"/>
    </source>
</evidence>
<name>A0A9W8R928_9HYPO</name>
<sequence>MIQMDSTLSSLYEPLDSSRSEIRVLKVPPEKGENFELIKVSLGEGLHFVALSYVWGDMNDRIRITVHGRAVSVTKNLKLALTRLRDRLARRAPDRPHQNFYVWADAICINQQDQVERGHQVQLMARIYTSADCVMSWLGPKDHSLAFGAIHALACTVKRNDPEQANPTLPTFRPEWLRYLPGLCRQDPDKAGTPFHNAAWEAISDLLSDQYWERVWIFQEVALACRLRLMSMGDRILDWNDLEFVCVTLATWKEETAEANTGKPDFLHNGIWSALTKQKIRWERIQNLILARIEVAKTRNSPAGHRTARWALATVAADLKATDHRDYIYGLLSVSGIPIVPDYRRTLSELYTDYVYHWLEASRIGFAGLNLSSLGFLAVAGVGPFGFSSDFPTWAPNYPQNNQGQTPIARIPIGAPRQDIFPNDPNKIPVLARETKSLWAWGLEIDSLSSVSPMVMVFDQRFFAFATDFMSRHRQYTEGIPPLQAILRLLTWDFDGPVTKSMILSGFGLLATLDELDIEKRYDFLRHANFESRFAELLFPDTDFSKLGFEGNLLSTFARQASKIARLIAADISWYRDTWGFIETTGGYLGIAPSRSMPGDRLCVLQGSNFPVVLRKAKDAHFIVVGTASVLGLMNGESASLVTLGRYPPQRFELR</sequence>
<protein>
    <recommendedName>
        <fullName evidence="1">Heterokaryon incompatibility domain-containing protein</fullName>
    </recommendedName>
</protein>